<evidence type="ECO:0000256" key="1">
    <source>
        <dbReference type="SAM" id="MobiDB-lite"/>
    </source>
</evidence>
<comment type="caution">
    <text evidence="5">The sequence shown here is derived from an EMBL/GenBank/DDBJ whole genome shotgun (WGS) entry which is preliminary data.</text>
</comment>
<dbReference type="EMBL" id="QMFB01000009">
    <property type="protein sequence ID" value="RAV20175.1"/>
    <property type="molecule type" value="Genomic_DNA"/>
</dbReference>
<protein>
    <recommendedName>
        <fullName evidence="7">Glycosyltransferase</fullName>
    </recommendedName>
</protein>
<dbReference type="InterPro" id="IPR045401">
    <property type="entry name" value="GAP1-M"/>
</dbReference>
<dbReference type="InterPro" id="IPR045402">
    <property type="entry name" value="GAP1-N2"/>
</dbReference>
<evidence type="ECO:0008006" key="7">
    <source>
        <dbReference type="Google" id="ProtNLM"/>
    </source>
</evidence>
<dbReference type="Proteomes" id="UP000250369">
    <property type="component" value="Unassembled WGS sequence"/>
</dbReference>
<sequence>MSVADIQQHYYTREREGLFRSNAGYDSIAKSAGLDGGFIKRVLHPYCGYDAPKELTDRNESDLDKYPESYTVFHADSGETVLGSSVFAGADFTGQRNTFFAHHLIVPGERAEGLVAEPSAVFHAASFQRRYDIGNGKTIPELDEIPLERVPYAEVLNAVRNKLAINEDMFKKLLYAIMMAVSSKKKVYISLDVDVSETSVYAKRLMEVLYRSLPYAVRRHLGFTTYSYEPVRKDHLHVVFVEKGNIRPSERNIEKDYLFDFANRRFANVELQGDDHEYLNFAWEHIQEPDRMIPFFEFADEVLAPADKAKALAVSTYYELCALYRIEAGDYTVYERNKAGVLHGIYGYLQAYGIEREERMNRLFIRLFDHERETITSRNLPPLDAVKLVIDYYGIAEESSQRPFIVFLILVANAGKSAQQSEYVAEVYKALAANQPLFVAFFNQVFVQYGAQLAKPLFEDYLEERIKNLSKHKDVLKELTFWLNNTPDALGNVFFREKFATKLPELLEHDRRFVAGTLDIHRFFDTFVIAKPYAQAFEGFREDVLSEVDQCLLWKLELNALSEEDYDNVIRIMKERKKTFRESLDERGRHHYDALRTLDAIMTDTKVKGPDQYLDSLPLDAVGQVQQLLKKFLIGGKSGETDFGRLIIAFYRPLKERERSAQASADFIDYGALLQAVHAEKNEAGVYALVFWMLDKGRLPRTFIAELKSHFVERDRESMKDAQLRRKWRRLGNAGVDEVLDYVDDKTASGLKKLYKRNKMLFRRLFVLGGGAIVLIGVLGGGGWLVYDKLIAKPDEPAPSLSPSPSGADISPTPSAGPSGSPGASPGATPGNSAGASGASPAGGASSPGKTSGVSSASPGVSPGGGSPTSAPTYGPALPANGAAKGASTASPGKTSGAAGNAR</sequence>
<evidence type="ECO:0000313" key="6">
    <source>
        <dbReference type="Proteomes" id="UP000250369"/>
    </source>
</evidence>
<feature type="domain" description="GTPase-associated protein 1 middle" evidence="4">
    <location>
        <begin position="162"/>
        <end position="263"/>
    </location>
</feature>
<keyword evidence="2" id="KW-1133">Transmembrane helix</keyword>
<name>A0A329MK28_9BACL</name>
<proteinExistence type="predicted"/>
<feature type="region of interest" description="Disordered" evidence="1">
    <location>
        <begin position="796"/>
        <end position="903"/>
    </location>
</feature>
<accession>A0A329MK28</accession>
<dbReference type="AlphaFoldDB" id="A0A329MK28"/>
<evidence type="ECO:0000313" key="5">
    <source>
        <dbReference type="EMBL" id="RAV20175.1"/>
    </source>
</evidence>
<organism evidence="5 6">
    <name type="scientific">Paenibacillus contaminans</name>
    <dbReference type="NCBI Taxonomy" id="450362"/>
    <lineage>
        <taxon>Bacteria</taxon>
        <taxon>Bacillati</taxon>
        <taxon>Bacillota</taxon>
        <taxon>Bacilli</taxon>
        <taxon>Bacillales</taxon>
        <taxon>Paenibacillaceae</taxon>
        <taxon>Paenibacillus</taxon>
    </lineage>
</organism>
<dbReference type="Pfam" id="PF20013">
    <property type="entry name" value="GAP1-N2"/>
    <property type="match status" value="1"/>
</dbReference>
<evidence type="ECO:0000259" key="3">
    <source>
        <dbReference type="Pfam" id="PF20013"/>
    </source>
</evidence>
<evidence type="ECO:0000256" key="2">
    <source>
        <dbReference type="SAM" id="Phobius"/>
    </source>
</evidence>
<gene>
    <name evidence="5" type="ORF">DQG23_17065</name>
</gene>
<evidence type="ECO:0000259" key="4">
    <source>
        <dbReference type="Pfam" id="PF20014"/>
    </source>
</evidence>
<feature type="transmembrane region" description="Helical" evidence="2">
    <location>
        <begin position="765"/>
        <end position="787"/>
    </location>
</feature>
<feature type="compositionally biased region" description="Low complexity" evidence="1">
    <location>
        <begin position="798"/>
        <end position="861"/>
    </location>
</feature>
<keyword evidence="2" id="KW-0472">Membrane</keyword>
<feature type="domain" description="GTPase-associated protein 1 N-terminal" evidence="3">
    <location>
        <begin position="6"/>
        <end position="144"/>
    </location>
</feature>
<reference evidence="5 6" key="1">
    <citation type="journal article" date="2009" name="Int. J. Syst. Evol. Microbiol.">
        <title>Paenibacillus contaminans sp. nov., isolated from a contaminated laboratory plate.</title>
        <authorList>
            <person name="Chou J.H."/>
            <person name="Lee J.H."/>
            <person name="Lin M.C."/>
            <person name="Chang P.S."/>
            <person name="Arun A.B."/>
            <person name="Young C.C."/>
            <person name="Chen W.M."/>
        </authorList>
    </citation>
    <scope>NUCLEOTIDE SEQUENCE [LARGE SCALE GENOMIC DNA]</scope>
    <source>
        <strain evidence="5 6">CKOBP-6</strain>
    </source>
</reference>
<dbReference type="Pfam" id="PF20014">
    <property type="entry name" value="GAP1-M"/>
    <property type="match status" value="1"/>
</dbReference>
<keyword evidence="2" id="KW-0812">Transmembrane</keyword>
<keyword evidence="6" id="KW-1185">Reference proteome</keyword>